<keyword evidence="4" id="KW-1185">Reference proteome</keyword>
<reference evidence="3 4" key="1">
    <citation type="submission" date="2024-03" db="EMBL/GenBank/DDBJ databases">
        <title>Human intestinal bacterial collection.</title>
        <authorList>
            <person name="Pauvert C."/>
            <person name="Hitch T.C.A."/>
            <person name="Clavel T."/>
        </authorList>
    </citation>
    <scope>NUCLEOTIDE SEQUENCE [LARGE SCALE GENOMIC DNA]</scope>
    <source>
        <strain evidence="3 4">CLA-AA-H78B</strain>
    </source>
</reference>
<feature type="signal peptide" evidence="1">
    <location>
        <begin position="1"/>
        <end position="17"/>
    </location>
</feature>
<dbReference type="Proteomes" id="UP001470288">
    <property type="component" value="Unassembled WGS sequence"/>
</dbReference>
<evidence type="ECO:0000256" key="1">
    <source>
        <dbReference type="SAM" id="SignalP"/>
    </source>
</evidence>
<dbReference type="Pfam" id="PF10646">
    <property type="entry name" value="Germane"/>
    <property type="match status" value="2"/>
</dbReference>
<feature type="domain" description="GerMN" evidence="2">
    <location>
        <begin position="58"/>
        <end position="143"/>
    </location>
</feature>
<dbReference type="RefSeq" id="WP_349143406.1">
    <property type="nucleotide sequence ID" value="NZ_JBBMFC010000001.1"/>
</dbReference>
<sequence length="303" mass="34785">MRKWLWILLLAIPLLMAGCRKQQQVDESGYRIWYINQDETCLKYENKELQSKNEEGLLREMMEVMRETPTDDELKPVIPEDVTLLDFDFEHNQLYLDFSPEYKKMPKVYEVLCRAAIVRTLGQIDGVEYVDFQVNGEPLTDLEGKEIGLMNEDQFIENAGEEINAYKTADLTLYFANKAGDKLVGQRVAMEYNSNISLEKLIVEQLIAGPPFEGAYPTIPSETKLLNISIKDNICYVNLDEGFLGTGYNVIESIPVYSIVNSLIENTDAQKVQISINGETNRMFRESINFDTIFEKNEGLIEQ</sequence>
<gene>
    <name evidence="3" type="ORF">WMO62_00290</name>
</gene>
<keyword evidence="1" id="KW-0732">Signal</keyword>
<name>A0ABV1HWG9_9FIRM</name>
<feature type="chain" id="PRO_5045099454" evidence="1">
    <location>
        <begin position="18"/>
        <end position="303"/>
    </location>
</feature>
<dbReference type="PROSITE" id="PS51257">
    <property type="entry name" value="PROKAR_LIPOPROTEIN"/>
    <property type="match status" value="1"/>
</dbReference>
<feature type="domain" description="GerMN" evidence="2">
    <location>
        <begin position="199"/>
        <end position="285"/>
    </location>
</feature>
<organism evidence="3 4">
    <name type="scientific">Hominiventricola aquisgranensis</name>
    <dbReference type="NCBI Taxonomy" id="3133164"/>
    <lineage>
        <taxon>Bacteria</taxon>
        <taxon>Bacillati</taxon>
        <taxon>Bacillota</taxon>
        <taxon>Clostridia</taxon>
        <taxon>Lachnospirales</taxon>
        <taxon>Lachnospiraceae</taxon>
        <taxon>Hominiventricola</taxon>
    </lineage>
</organism>
<dbReference type="EMBL" id="JBBMFC010000001">
    <property type="protein sequence ID" value="MEQ2577278.1"/>
    <property type="molecule type" value="Genomic_DNA"/>
</dbReference>
<protein>
    <submittedName>
        <fullName evidence="3">GerMN domain-containing protein</fullName>
    </submittedName>
</protein>
<comment type="caution">
    <text evidence="3">The sequence shown here is derived from an EMBL/GenBank/DDBJ whole genome shotgun (WGS) entry which is preliminary data.</text>
</comment>
<dbReference type="SMART" id="SM00909">
    <property type="entry name" value="Germane"/>
    <property type="match status" value="2"/>
</dbReference>
<proteinExistence type="predicted"/>
<evidence type="ECO:0000259" key="2">
    <source>
        <dbReference type="SMART" id="SM00909"/>
    </source>
</evidence>
<accession>A0ABV1HWG9</accession>
<evidence type="ECO:0000313" key="4">
    <source>
        <dbReference type="Proteomes" id="UP001470288"/>
    </source>
</evidence>
<evidence type="ECO:0000313" key="3">
    <source>
        <dbReference type="EMBL" id="MEQ2577278.1"/>
    </source>
</evidence>
<dbReference type="InterPro" id="IPR019606">
    <property type="entry name" value="GerMN"/>
</dbReference>